<dbReference type="SUPFAM" id="SSF53254">
    <property type="entry name" value="Phosphoglycerate mutase-like"/>
    <property type="match status" value="1"/>
</dbReference>
<evidence type="ECO:0000256" key="4">
    <source>
        <dbReference type="ARBA" id="ARBA00022490"/>
    </source>
</evidence>
<feature type="domain" description="ATP-grasp fold RimK-type" evidence="16">
    <location>
        <begin position="243"/>
        <end position="335"/>
    </location>
</feature>
<dbReference type="PANTHER" id="PTHR12750:SF9">
    <property type="entry name" value="INOSITOL HEXAKISPHOSPHATE AND DIPHOSPHOINOSITOL-PENTAKISPHOSPHATE KINASE"/>
    <property type="match status" value="1"/>
</dbReference>
<keyword evidence="6 14" id="KW-0808">Transferase</keyword>
<comment type="catalytic activity">
    <reaction evidence="12">
        <text>1D-myo-inositol hexakisphosphate + ATP = 1-diphospho-1D-myo-inositol 2,3,4,5,6-pentakisphosphate + ADP</text>
        <dbReference type="Rhea" id="RHEA:37459"/>
        <dbReference type="ChEBI" id="CHEBI:30616"/>
        <dbReference type="ChEBI" id="CHEBI:58130"/>
        <dbReference type="ChEBI" id="CHEBI:74946"/>
        <dbReference type="ChEBI" id="CHEBI:456216"/>
        <dbReference type="EC" id="2.7.4.24"/>
    </reaction>
    <physiologicalReaction direction="left-to-right" evidence="12">
        <dbReference type="Rhea" id="RHEA:37460"/>
    </physiologicalReaction>
</comment>
<comment type="function">
    <text evidence="14">Bifunctional inositol kinase that acts in concert with the IP6K kinases to synthesize the diphosphate group-containing inositol pyrophosphates diphosphoinositol pentakisphosphate, PP-InsP5, and bis-diphosphoinositol tetrakisphosphate, (PP)2-InsP4. PP-InsP5 and (PP)2-InsP4, also respectively called InsP7 and InsP8, may regulate a variety of cellular processes, including apoptosis, vesicle trafficking, cytoskeletal dynamics, and exocytosis. Phosphorylates inositol hexakisphosphate (InsP6).</text>
</comment>
<dbReference type="InterPro" id="IPR000560">
    <property type="entry name" value="His_Pase_clade-2"/>
</dbReference>
<sequence>MEAKPGPPAMERVGSRGSVSSSPSGPPKFVIGICAMDSKARSKPMRNILNILLQKGEFEMIVFGDKVILDEDVENWPYCDFLISFFSTGFPLNKAIDYVKKRKPYCVNNLPMQQLLLDRRLVLSVLDAIHVPSPQRLTVNRDIPAVSKDVIDLIRKVTGADISANAFKFNEAVKVDVDTIEVNGVRLTKPFVEKPVSGEDHNIYIYYPQSAGGGCRRLFRKIGNKSSDFDSNLTDIRQEGSYIYEKFVSVDNAEDVKVYTIGDSYVHAETRKSPVVDGVVSRTPEGKEIRYITPLSPEEQDMARRITKAFRQSVCGFDLLRANGKSYCIDVNGWSFVKGNQVYYENCANIMRNSFFEASKRRRFVLDRNNGVESQWQLKASLTVMRHGDRTPKQKMKFSFKSKPFVALLNGGDDEVVLKKPEQVRRVRDACYEAIEQNAEDPVALEQMRGVLEAKGDLPETKVQIRPTYNKSDKTILDKLQLIVKWGGEFTHGGQLQSQDLAENYRKDLLIINRSLLDDVKMYSSSERRVLSTASIFSKAFLALESESAIPADLITISKEMLDDSNAAKEQMDAVKLRLQAILNRQEDYTFAPSPALDSSRDTSAGVNRNYDFFGPPRALGDPADLVDEVIELMGKLRVIMNDNYKEKDVAGIASKWCCFENPTLFKERWERLFRDFCDVQRLSFDPSKVSELYDSLKYDLLHNLTFCDGIFTSEADGREVLRALYAKSKVLFDFVGPQEYGIGAREKLEIGNLHSHDLLRQLRDDLQAASSSTSPLTRIYFTKESKVITLLNIVLLCGLPTKMTGFEVDNELDYLTQITFELYESVRGNGSEDFDSREHSLRIGFSQGAHDPNLVDLRLDDRHSITIPFRSHWTR</sequence>
<dbReference type="GO" id="GO:0006020">
    <property type="term" value="P:inositol metabolic process"/>
    <property type="evidence" value="ECO:0007669"/>
    <property type="project" value="TreeGrafter"/>
</dbReference>
<evidence type="ECO:0000256" key="7">
    <source>
        <dbReference type="ARBA" id="ARBA00022741"/>
    </source>
</evidence>
<comment type="caution">
    <text evidence="18">The sequence shown here is derived from an EMBL/GenBank/DDBJ whole genome shotgun (WGS) entry which is preliminary data.</text>
</comment>
<dbReference type="InterPro" id="IPR013651">
    <property type="entry name" value="ATP-grasp_RimK-type"/>
</dbReference>
<organism evidence="18 19">
    <name type="scientific">Synchytrium microbalum</name>
    <dbReference type="NCBI Taxonomy" id="1806994"/>
    <lineage>
        <taxon>Eukaryota</taxon>
        <taxon>Fungi</taxon>
        <taxon>Fungi incertae sedis</taxon>
        <taxon>Chytridiomycota</taxon>
        <taxon>Chytridiomycota incertae sedis</taxon>
        <taxon>Chytridiomycetes</taxon>
        <taxon>Synchytriales</taxon>
        <taxon>Synchytriaceae</taxon>
        <taxon>Synchytrium</taxon>
    </lineage>
</organism>
<evidence type="ECO:0000259" key="17">
    <source>
        <dbReference type="Pfam" id="PF18086"/>
    </source>
</evidence>
<evidence type="ECO:0000256" key="5">
    <source>
        <dbReference type="ARBA" id="ARBA00022553"/>
    </source>
</evidence>
<evidence type="ECO:0000256" key="10">
    <source>
        <dbReference type="ARBA" id="ARBA00023212"/>
    </source>
</evidence>
<evidence type="ECO:0000256" key="14">
    <source>
        <dbReference type="RuleBase" id="RU365032"/>
    </source>
</evidence>
<evidence type="ECO:0000256" key="13">
    <source>
        <dbReference type="ARBA" id="ARBA00071668"/>
    </source>
</evidence>
<dbReference type="Proteomes" id="UP000319731">
    <property type="component" value="Unassembled WGS sequence"/>
</dbReference>
<dbReference type="Gene3D" id="3.40.50.11950">
    <property type="match status" value="1"/>
</dbReference>
<dbReference type="FunFam" id="3.40.50.11950:FF:000002">
    <property type="entry name" value="Inositol hexakisphosphate and diphosphoinositol-pentakisphosphate kinase"/>
    <property type="match status" value="1"/>
</dbReference>
<dbReference type="AlphaFoldDB" id="A0A507CCK1"/>
<dbReference type="GO" id="GO:0052723">
    <property type="term" value="F:inositol hexakisphosphate 1-kinase activity"/>
    <property type="evidence" value="ECO:0007669"/>
    <property type="project" value="UniProtKB-ARBA"/>
</dbReference>
<evidence type="ECO:0000313" key="19">
    <source>
        <dbReference type="Proteomes" id="UP000319731"/>
    </source>
</evidence>
<dbReference type="GO" id="GO:0005524">
    <property type="term" value="F:ATP binding"/>
    <property type="evidence" value="ECO:0007669"/>
    <property type="project" value="UniProtKB-KW"/>
</dbReference>
<protein>
    <recommendedName>
        <fullName evidence="13 14">Inositol hexakisphosphate and diphosphoinositol-pentakisphosphate kinase</fullName>
        <ecNumber evidence="3 14">2.7.4.24</ecNumber>
    </recommendedName>
</protein>
<dbReference type="SUPFAM" id="SSF56059">
    <property type="entry name" value="Glutathione synthetase ATP-binding domain-like"/>
    <property type="match status" value="1"/>
</dbReference>
<accession>A0A507CCK1</accession>
<evidence type="ECO:0000313" key="18">
    <source>
        <dbReference type="EMBL" id="TPX35766.1"/>
    </source>
</evidence>
<evidence type="ECO:0000256" key="6">
    <source>
        <dbReference type="ARBA" id="ARBA00022679"/>
    </source>
</evidence>
<proteinExistence type="inferred from homology"/>
<comment type="subcellular location">
    <subcellularLocation>
        <location evidence="1 14">Cytoplasm</location>
        <location evidence="1 14">Cytoskeleton</location>
    </subcellularLocation>
</comment>
<dbReference type="RefSeq" id="XP_031026198.1">
    <property type="nucleotide sequence ID" value="XM_031167934.1"/>
</dbReference>
<dbReference type="STRING" id="1806994.A0A507CCK1"/>
<dbReference type="GO" id="GO:0005856">
    <property type="term" value="C:cytoskeleton"/>
    <property type="evidence" value="ECO:0007669"/>
    <property type="project" value="UniProtKB-SubCell"/>
</dbReference>
<reference evidence="18 19" key="1">
    <citation type="journal article" date="2019" name="Sci. Rep.">
        <title>Comparative genomics of chytrid fungi reveal insights into the obligate biotrophic and pathogenic lifestyle of Synchytrium endobioticum.</title>
        <authorList>
            <person name="van de Vossenberg B.T.L.H."/>
            <person name="Warris S."/>
            <person name="Nguyen H.D.T."/>
            <person name="van Gent-Pelzer M.P.E."/>
            <person name="Joly D.L."/>
            <person name="van de Geest H.C."/>
            <person name="Bonants P.J.M."/>
            <person name="Smith D.S."/>
            <person name="Levesque C.A."/>
            <person name="van der Lee T.A.J."/>
        </authorList>
    </citation>
    <scope>NUCLEOTIDE SEQUENCE [LARGE SCALE GENOMIC DNA]</scope>
    <source>
        <strain evidence="18 19">JEL517</strain>
    </source>
</reference>
<dbReference type="OrthoDB" id="18042at2759"/>
<feature type="domain" description="VIP1 N-terminal" evidence="17">
    <location>
        <begin position="30"/>
        <end position="118"/>
    </location>
</feature>
<dbReference type="Pfam" id="PF00328">
    <property type="entry name" value="His_Phos_2"/>
    <property type="match status" value="1"/>
</dbReference>
<dbReference type="InterPro" id="IPR040557">
    <property type="entry name" value="VIP1_N"/>
</dbReference>
<evidence type="ECO:0000256" key="11">
    <source>
        <dbReference type="ARBA" id="ARBA00033696"/>
    </source>
</evidence>
<dbReference type="EC" id="2.7.4.24" evidence="3 14"/>
<dbReference type="Pfam" id="PF18086">
    <property type="entry name" value="PPIP5K2_N"/>
    <property type="match status" value="1"/>
</dbReference>
<keyword evidence="5" id="KW-0597">Phosphoprotein</keyword>
<dbReference type="GO" id="GO:0005829">
    <property type="term" value="C:cytosol"/>
    <property type="evidence" value="ECO:0007669"/>
    <property type="project" value="TreeGrafter"/>
</dbReference>
<dbReference type="GeneID" id="42003231"/>
<keyword evidence="19" id="KW-1185">Reference proteome</keyword>
<dbReference type="InterPro" id="IPR029033">
    <property type="entry name" value="His_PPase_superfam"/>
</dbReference>
<dbReference type="GO" id="GO:0033857">
    <property type="term" value="F:5-diphosphoinositol pentakisphosphate 1-kinase activity"/>
    <property type="evidence" value="ECO:0007669"/>
    <property type="project" value="TreeGrafter"/>
</dbReference>
<keyword evidence="7 14" id="KW-0547">Nucleotide-binding</keyword>
<dbReference type="GO" id="GO:0032958">
    <property type="term" value="P:inositol phosphate biosynthetic process"/>
    <property type="evidence" value="ECO:0007669"/>
    <property type="project" value="TreeGrafter"/>
</dbReference>
<comment type="similarity">
    <text evidence="2 14">Belongs to the histidine acid phosphatase family. VIP1 subfamily.</text>
</comment>
<dbReference type="Gene3D" id="3.40.50.1240">
    <property type="entry name" value="Phosphoglycerate mutase-like"/>
    <property type="match status" value="2"/>
</dbReference>
<evidence type="ECO:0000256" key="3">
    <source>
        <dbReference type="ARBA" id="ARBA00012893"/>
    </source>
</evidence>
<name>A0A507CCK1_9FUNG</name>
<evidence type="ECO:0000256" key="15">
    <source>
        <dbReference type="SAM" id="MobiDB-lite"/>
    </source>
</evidence>
<dbReference type="Pfam" id="PF08443">
    <property type="entry name" value="RimK"/>
    <property type="match status" value="1"/>
</dbReference>
<keyword evidence="10" id="KW-0206">Cytoskeleton</keyword>
<dbReference type="InterPro" id="IPR037446">
    <property type="entry name" value="His_Pase_VIP1"/>
</dbReference>
<keyword evidence="9 14" id="KW-0067">ATP-binding</keyword>
<keyword evidence="8 14" id="KW-0418">Kinase</keyword>
<gene>
    <name evidence="18" type="ORF">SmJEL517_g02006</name>
</gene>
<evidence type="ECO:0000259" key="16">
    <source>
        <dbReference type="Pfam" id="PF08443"/>
    </source>
</evidence>
<dbReference type="Gene3D" id="3.30.470.20">
    <property type="entry name" value="ATP-grasp fold, B domain"/>
    <property type="match status" value="1"/>
</dbReference>
<dbReference type="PANTHER" id="PTHR12750">
    <property type="entry name" value="DIPHOSPHOINOSITOL PENTAKISPHOSPHATE KINASE"/>
    <property type="match status" value="1"/>
</dbReference>
<comment type="catalytic activity">
    <reaction evidence="11">
        <text>5-diphospho-1D-myo-inositol 1,2,3,4,6-pentakisphosphate + ATP + H(+) = 1,5-bis(diphospho)-1D-myo-inositol 2,3,4,6-tetrakisphosphate + ADP</text>
        <dbReference type="Rhea" id="RHEA:10276"/>
        <dbReference type="ChEBI" id="CHEBI:15378"/>
        <dbReference type="ChEBI" id="CHEBI:30616"/>
        <dbReference type="ChEBI" id="CHEBI:58628"/>
        <dbReference type="ChEBI" id="CHEBI:77983"/>
        <dbReference type="ChEBI" id="CHEBI:456216"/>
        <dbReference type="EC" id="2.7.4.24"/>
    </reaction>
    <physiologicalReaction direction="left-to-right" evidence="11">
        <dbReference type="Rhea" id="RHEA:10277"/>
    </physiologicalReaction>
</comment>
<evidence type="ECO:0000256" key="1">
    <source>
        <dbReference type="ARBA" id="ARBA00004245"/>
    </source>
</evidence>
<dbReference type="FunFam" id="3.30.470.20:FF:000036">
    <property type="entry name" value="Inositol hexakisphosphate and diphosphoinositol-pentakisphosphate kinase"/>
    <property type="match status" value="1"/>
</dbReference>
<evidence type="ECO:0000256" key="2">
    <source>
        <dbReference type="ARBA" id="ARBA00005609"/>
    </source>
</evidence>
<dbReference type="GO" id="GO:0052843">
    <property type="term" value="F:inositol-1-diphosphate-2,3,4,5,6-pentakisphosphate diphosphatase activity"/>
    <property type="evidence" value="ECO:0007669"/>
    <property type="project" value="UniProtKB-ARBA"/>
</dbReference>
<evidence type="ECO:0000256" key="8">
    <source>
        <dbReference type="ARBA" id="ARBA00022777"/>
    </source>
</evidence>
<keyword evidence="4 14" id="KW-0963">Cytoplasm</keyword>
<feature type="region of interest" description="Disordered" evidence="15">
    <location>
        <begin position="1"/>
        <end position="25"/>
    </location>
</feature>
<evidence type="ECO:0000256" key="9">
    <source>
        <dbReference type="ARBA" id="ARBA00022840"/>
    </source>
</evidence>
<evidence type="ECO:0000256" key="12">
    <source>
        <dbReference type="ARBA" id="ARBA00034629"/>
    </source>
</evidence>
<dbReference type="EMBL" id="QEAO01000007">
    <property type="protein sequence ID" value="TPX35766.1"/>
    <property type="molecule type" value="Genomic_DNA"/>
</dbReference>